<evidence type="ECO:0000313" key="1">
    <source>
        <dbReference type="EMBL" id="MBX45764.1"/>
    </source>
</evidence>
<sequence length="32" mass="3596">MSLLSPNTSFCKVVDFTFSFCFDKKSACLLSE</sequence>
<dbReference type="AlphaFoldDB" id="A0A2P2NTK7"/>
<protein>
    <submittedName>
        <fullName evidence="1">Uncharacterized protein</fullName>
    </submittedName>
</protein>
<dbReference type="EMBL" id="GGEC01065280">
    <property type="protein sequence ID" value="MBX45764.1"/>
    <property type="molecule type" value="Transcribed_RNA"/>
</dbReference>
<name>A0A2P2NTK7_RHIMU</name>
<accession>A0A2P2NTK7</accession>
<reference evidence="1" key="1">
    <citation type="submission" date="2018-02" db="EMBL/GenBank/DDBJ databases">
        <title>Rhizophora mucronata_Transcriptome.</title>
        <authorList>
            <person name="Meera S.P."/>
            <person name="Sreeshan A."/>
            <person name="Augustine A."/>
        </authorList>
    </citation>
    <scope>NUCLEOTIDE SEQUENCE</scope>
    <source>
        <tissue evidence="1">Leaf</tissue>
    </source>
</reference>
<proteinExistence type="predicted"/>
<organism evidence="1">
    <name type="scientific">Rhizophora mucronata</name>
    <name type="common">Asiatic mangrove</name>
    <dbReference type="NCBI Taxonomy" id="61149"/>
    <lineage>
        <taxon>Eukaryota</taxon>
        <taxon>Viridiplantae</taxon>
        <taxon>Streptophyta</taxon>
        <taxon>Embryophyta</taxon>
        <taxon>Tracheophyta</taxon>
        <taxon>Spermatophyta</taxon>
        <taxon>Magnoliopsida</taxon>
        <taxon>eudicotyledons</taxon>
        <taxon>Gunneridae</taxon>
        <taxon>Pentapetalae</taxon>
        <taxon>rosids</taxon>
        <taxon>fabids</taxon>
        <taxon>Malpighiales</taxon>
        <taxon>Rhizophoraceae</taxon>
        <taxon>Rhizophora</taxon>
    </lineage>
</organism>